<dbReference type="Proteomes" id="UP000006671">
    <property type="component" value="Unassembled WGS sequence"/>
</dbReference>
<organism evidence="3">
    <name type="scientific">Naegleria gruberi</name>
    <name type="common">Amoeba</name>
    <dbReference type="NCBI Taxonomy" id="5762"/>
    <lineage>
        <taxon>Eukaryota</taxon>
        <taxon>Discoba</taxon>
        <taxon>Heterolobosea</taxon>
        <taxon>Tetramitia</taxon>
        <taxon>Eutetramitia</taxon>
        <taxon>Vahlkampfiidae</taxon>
        <taxon>Naegleria</taxon>
    </lineage>
</organism>
<keyword evidence="1" id="KW-0472">Membrane</keyword>
<dbReference type="AlphaFoldDB" id="D2VBM3"/>
<protein>
    <submittedName>
        <fullName evidence="2">Predicted protein</fullName>
    </submittedName>
</protein>
<keyword evidence="3" id="KW-1185">Reference proteome</keyword>
<dbReference type="OrthoDB" id="10258479at2759"/>
<dbReference type="EMBL" id="GG738861">
    <property type="protein sequence ID" value="EFC45821.1"/>
    <property type="molecule type" value="Genomic_DNA"/>
</dbReference>
<reference evidence="2 3" key="1">
    <citation type="journal article" date="2010" name="Cell">
        <title>The genome of Naegleria gruberi illuminates early eukaryotic versatility.</title>
        <authorList>
            <person name="Fritz-Laylin L.K."/>
            <person name="Prochnik S.E."/>
            <person name="Ginger M.L."/>
            <person name="Dacks J.B."/>
            <person name="Carpenter M.L."/>
            <person name="Field M.C."/>
            <person name="Kuo A."/>
            <person name="Paredez A."/>
            <person name="Chapman J."/>
            <person name="Pham J."/>
            <person name="Shu S."/>
            <person name="Neupane R."/>
            <person name="Cipriano M."/>
            <person name="Mancuso J."/>
            <person name="Tu H."/>
            <person name="Salamov A."/>
            <person name="Lindquist E."/>
            <person name="Shapiro H."/>
            <person name="Lucas S."/>
            <person name="Grigoriev I.V."/>
            <person name="Cande W.Z."/>
            <person name="Fulton C."/>
            <person name="Rokhsar D.S."/>
            <person name="Dawson S.C."/>
        </authorList>
    </citation>
    <scope>NUCLEOTIDE SEQUENCE [LARGE SCALE GENOMIC DNA]</scope>
    <source>
        <strain evidence="2 3">NEG-M</strain>
    </source>
</reference>
<feature type="transmembrane region" description="Helical" evidence="1">
    <location>
        <begin position="82"/>
        <end position="107"/>
    </location>
</feature>
<feature type="transmembrane region" description="Helical" evidence="1">
    <location>
        <begin position="229"/>
        <end position="248"/>
    </location>
</feature>
<dbReference type="OMA" id="YYAVEER"/>
<evidence type="ECO:0000313" key="2">
    <source>
        <dbReference type="EMBL" id="EFC45821.1"/>
    </source>
</evidence>
<proteinExistence type="predicted"/>
<name>D2VBM3_NAEGR</name>
<keyword evidence="1" id="KW-1133">Transmembrane helix</keyword>
<keyword evidence="1" id="KW-0812">Transmembrane</keyword>
<feature type="transmembrane region" description="Helical" evidence="1">
    <location>
        <begin position="254"/>
        <end position="275"/>
    </location>
</feature>
<dbReference type="InParanoid" id="D2VBM3"/>
<gene>
    <name evidence="2" type="ORF">NAEGRDRAFT_66266</name>
</gene>
<sequence>MINPSVSTVQTLHSPDVRQMIPITFGYTSTYAHTILNFNGTSLLPQQFNDFHQLSQADYTKTCQELDTLILKNYAYEERKELFMRIAAIVSLILLLPIIGFFIYYAIDELFLKKKRDAELRENMQRILDDHNARLYNPKGVSLVLDVGLTLNSFSVPIEAWEIKVVSHRVQLPPANQPLASPVKLYETRCSYNRECRLFNQTIPASIKDQYQLGDEWEKLVKEMNAISLNNLQVFFQFVTAPLYWSVLVSSITLFLALFLFLPFFLIYVAIIYFVKLKPEEDNMRNVKLPQLVKEYNEKYFLPKGLRIALDQNKVRTAHIDTLYLAKQ</sequence>
<dbReference type="VEuPathDB" id="AmoebaDB:NAEGRDRAFT_66266"/>
<evidence type="ECO:0000313" key="3">
    <source>
        <dbReference type="Proteomes" id="UP000006671"/>
    </source>
</evidence>
<dbReference type="GeneID" id="8851615"/>
<accession>D2VBM3</accession>
<dbReference type="RefSeq" id="XP_002678565.1">
    <property type="nucleotide sequence ID" value="XM_002678519.1"/>
</dbReference>
<evidence type="ECO:0000256" key="1">
    <source>
        <dbReference type="SAM" id="Phobius"/>
    </source>
</evidence>
<dbReference type="KEGG" id="ngr:NAEGRDRAFT_66266"/>